<dbReference type="PANTHER" id="PTHR32002:SF49">
    <property type="entry name" value="BILE ACID:SODIUM SYMPORTER_ARSENICAL RESISTANCE PROTEIN ACR3-RELATED"/>
    <property type="match status" value="1"/>
</dbReference>
<dbReference type="CDD" id="cd05992">
    <property type="entry name" value="PB1"/>
    <property type="match status" value="2"/>
</dbReference>
<keyword evidence="6" id="KW-0812">Transmembrane</keyword>
<dbReference type="InterPro" id="IPR003035">
    <property type="entry name" value="RWP-RK_dom"/>
</dbReference>
<dbReference type="InterPro" id="IPR055081">
    <property type="entry name" value="NLP1-9_GAF"/>
</dbReference>
<organism evidence="9 10">
    <name type="scientific">Centaurea solstitialis</name>
    <name type="common">yellow star-thistle</name>
    <dbReference type="NCBI Taxonomy" id="347529"/>
    <lineage>
        <taxon>Eukaryota</taxon>
        <taxon>Viridiplantae</taxon>
        <taxon>Streptophyta</taxon>
        <taxon>Embryophyta</taxon>
        <taxon>Tracheophyta</taxon>
        <taxon>Spermatophyta</taxon>
        <taxon>Magnoliopsida</taxon>
        <taxon>eudicotyledons</taxon>
        <taxon>Gunneridae</taxon>
        <taxon>Pentapetalae</taxon>
        <taxon>asterids</taxon>
        <taxon>campanulids</taxon>
        <taxon>Asterales</taxon>
        <taxon>Asteraceae</taxon>
        <taxon>Carduoideae</taxon>
        <taxon>Cardueae</taxon>
        <taxon>Centaureinae</taxon>
        <taxon>Centaurea</taxon>
    </lineage>
</organism>
<dbReference type="PROSITE" id="PS51519">
    <property type="entry name" value="RWP_RK"/>
    <property type="match status" value="2"/>
</dbReference>
<feature type="transmembrane region" description="Helical" evidence="6">
    <location>
        <begin position="275"/>
        <end position="294"/>
    </location>
</feature>
<feature type="domain" description="PB1" evidence="8">
    <location>
        <begin position="658"/>
        <end position="738"/>
    </location>
</feature>
<protein>
    <recommendedName>
        <fullName evidence="11">NIN-like protein</fullName>
    </recommendedName>
</protein>
<dbReference type="SUPFAM" id="SSF54277">
    <property type="entry name" value="CAD &amp; PB1 domains"/>
    <property type="match status" value="2"/>
</dbReference>
<evidence type="ECO:0000256" key="6">
    <source>
        <dbReference type="SAM" id="Phobius"/>
    </source>
</evidence>
<dbReference type="GO" id="GO:0003677">
    <property type="term" value="F:DNA binding"/>
    <property type="evidence" value="ECO:0007669"/>
    <property type="project" value="UniProtKB-KW"/>
</dbReference>
<dbReference type="SMART" id="SM00666">
    <property type="entry name" value="PB1"/>
    <property type="match status" value="2"/>
</dbReference>
<name>A0AA38TF40_9ASTR</name>
<evidence type="ECO:0000313" key="9">
    <source>
        <dbReference type="EMBL" id="KAJ9555798.1"/>
    </source>
</evidence>
<dbReference type="PANTHER" id="PTHR32002">
    <property type="entry name" value="PROTEIN NLP8"/>
    <property type="match status" value="1"/>
</dbReference>
<dbReference type="InterPro" id="IPR053793">
    <property type="entry name" value="PB1-like"/>
</dbReference>
<comment type="caution">
    <text evidence="9">The sequence shown here is derived from an EMBL/GenBank/DDBJ whole genome shotgun (WGS) entry which is preliminary data.</text>
</comment>
<keyword evidence="1" id="KW-0805">Transcription regulation</keyword>
<feature type="region of interest" description="Disordered" evidence="5">
    <location>
        <begin position="1206"/>
        <end position="1225"/>
    </location>
</feature>
<dbReference type="Pfam" id="PF02042">
    <property type="entry name" value="RWP-RK"/>
    <property type="match status" value="2"/>
</dbReference>
<dbReference type="GO" id="GO:0003700">
    <property type="term" value="F:DNA-binding transcription factor activity"/>
    <property type="evidence" value="ECO:0007669"/>
    <property type="project" value="InterPro"/>
</dbReference>
<evidence type="ECO:0000256" key="1">
    <source>
        <dbReference type="ARBA" id="ARBA00023015"/>
    </source>
</evidence>
<feature type="transmembrane region" description="Helical" evidence="6">
    <location>
        <begin position="248"/>
        <end position="268"/>
    </location>
</feature>
<dbReference type="Proteomes" id="UP001172457">
    <property type="component" value="Chromosome 3"/>
</dbReference>
<sequence length="1338" mass="151151">MADYPTPNEHYLSFLIDIFPSPSPPPSPHKDLVLNNISPVSLSEVHIDPIISSSASHYYTDHDPPIPESIEEKVLYAFKNLPACSGIGLSLQFWVPIKIGGRWLLTTSDQPFAIASFDKDLQRYRLCCVKHKYNLDLCKVEVEDEEDPTIISTGAPATVFLSQLPLFLGELMDHQMTPLASSARECGLMYSFVLPVFNRSCVVGVIECSTNSSSKLFSVCSKLNTALELCIFHHFSFSIFHFSNIPPAAVVTAAVASAVVVAGAVAAVAKVVATAVVPVVTAVAAVEVVLAALVPGVPAAVAVADDEKGMKEGLNMFHARDYLPYKFLLIIRKGMCNHLIPMKQTICGLQNVKNEIDVALKVIEQTHCLRFAQVWIPYEDDTRTKQRLWLKLTGHNRENTFDDEDSECLEDYGNACYRLLLKMDEGLAVKTLERYEPHFIQNILKLTDKPQRLLSICIDYSCFVIYLRSTKTGGLVYVVEFLWSHEHGNGVIESLLLRLMECLPSFKFASGAKVGDELLILDVENSREGEFKYFKIFQRNQWKPVAPKGGRRFEVEECSRPSKAKCKTTPIPLSREDIQPHFGKTMIEAAKNLNVSLSTLKRKCKALGIYEWHGKDYLKKNVIHSYKNQSDTNKEEHKGGEIQDPLANNRETYLDENTVTIKAEYADDMIKFYLPISSTTFGTIKKEISEGFKLNPSDYKIKYLDEDGDWILLSSEKGMRACVRIPEPIQEKIVCAFNSVDHYLFGGLIQFWAPVKTGGRIVLSAFNQPFALSMLKIDSYTSLDKYRLCSLNYQYDIDCTNLGGEYQPMIISGAAASAFLNRVPELLPDPRVYQRNPLVSCALNCGLKYSVLLPLYDPPQNCCVGVVECSMESSDQFLNMFHNLNTKLQKVGLKTYDARQLLQNKTICGLQQAKDEIDEALKIIFHKHGLENAQVWIASKEANHVTLLSTLEAVETTRMLGIKLTSYSIDWNDDEDDYNWCFSRFQKYNDACNILPLKMEEGLAGKTLQNYEPHFIKKVSKLSDEDKPQRLLYINTESSCFVIYLRSIKTDDLVYVFEFLWSTNRNIDILFEALLLTLKRCLPSFKFASGAELGDELFILDVDNSRRSENKYFKIFQRNKLSIVSEAPKERQPEGGECLTPLKSKCKTTSILLFQEDIEPQFGKTMTEAAKSLNVSVSTLKRKCKVLGIPEWQGKDYLKRNVNHASKNQSNTNEEENNEGASQDPLANIQVTSLGDNIVTIKAHYADDTIKFHLPISSTTFMAIEKEVSEGFKLNPSDYKVKYLDEDGDWILLSSDKDMRSLHDEAVWWQPRKPQEGNSPMQGLQKQLISFFLSNKVS</sequence>
<keyword evidence="2" id="KW-0238">DNA-binding</keyword>
<dbReference type="InterPro" id="IPR045012">
    <property type="entry name" value="NLP"/>
</dbReference>
<evidence type="ECO:0000259" key="8">
    <source>
        <dbReference type="PROSITE" id="PS51745"/>
    </source>
</evidence>
<evidence type="ECO:0000256" key="4">
    <source>
        <dbReference type="ARBA" id="ARBA00023242"/>
    </source>
</evidence>
<feature type="domain" description="PB1" evidence="8">
    <location>
        <begin position="1238"/>
        <end position="1312"/>
    </location>
</feature>
<dbReference type="Pfam" id="PF22922">
    <property type="entry name" value="GAF_NLP"/>
    <property type="match status" value="2"/>
</dbReference>
<evidence type="ECO:0008006" key="11">
    <source>
        <dbReference type="Google" id="ProtNLM"/>
    </source>
</evidence>
<feature type="domain" description="RWP-RK" evidence="7">
    <location>
        <begin position="1136"/>
        <end position="1225"/>
    </location>
</feature>
<dbReference type="PROSITE" id="PS51745">
    <property type="entry name" value="PB1"/>
    <property type="match status" value="2"/>
</dbReference>
<dbReference type="InterPro" id="IPR000270">
    <property type="entry name" value="PB1_dom"/>
</dbReference>
<keyword evidence="10" id="KW-1185">Reference proteome</keyword>
<keyword evidence="4" id="KW-0539">Nucleus</keyword>
<feature type="domain" description="RWP-RK" evidence="7">
    <location>
        <begin position="554"/>
        <end position="639"/>
    </location>
</feature>
<gene>
    <name evidence="9" type="ORF">OSB04_010412</name>
</gene>
<evidence type="ECO:0000256" key="2">
    <source>
        <dbReference type="ARBA" id="ARBA00023125"/>
    </source>
</evidence>
<evidence type="ECO:0000313" key="10">
    <source>
        <dbReference type="Proteomes" id="UP001172457"/>
    </source>
</evidence>
<reference evidence="9" key="1">
    <citation type="submission" date="2023-03" db="EMBL/GenBank/DDBJ databases">
        <title>Chromosome-scale reference genome and RAD-based genetic map of yellow starthistle (Centaurea solstitialis) reveal putative structural variation and QTLs associated with invader traits.</title>
        <authorList>
            <person name="Reatini B."/>
            <person name="Cang F.A."/>
            <person name="Jiang Q."/>
            <person name="Mckibben M.T.W."/>
            <person name="Barker M.S."/>
            <person name="Rieseberg L.H."/>
            <person name="Dlugosch K.M."/>
        </authorList>
    </citation>
    <scope>NUCLEOTIDE SEQUENCE</scope>
    <source>
        <strain evidence="9">CAN-66</strain>
        <tissue evidence="9">Leaf</tissue>
    </source>
</reference>
<dbReference type="Pfam" id="PF00564">
    <property type="entry name" value="PB1"/>
    <property type="match status" value="2"/>
</dbReference>
<evidence type="ECO:0000256" key="3">
    <source>
        <dbReference type="ARBA" id="ARBA00023163"/>
    </source>
</evidence>
<keyword evidence="6" id="KW-1133">Transmembrane helix</keyword>
<keyword evidence="6" id="KW-0472">Membrane</keyword>
<evidence type="ECO:0000259" key="7">
    <source>
        <dbReference type="PROSITE" id="PS51519"/>
    </source>
</evidence>
<accession>A0AA38TF40</accession>
<evidence type="ECO:0000256" key="5">
    <source>
        <dbReference type="SAM" id="MobiDB-lite"/>
    </source>
</evidence>
<dbReference type="Gene3D" id="3.10.20.90">
    <property type="entry name" value="Phosphatidylinositol 3-kinase Catalytic Subunit, Chain A, domain 1"/>
    <property type="match status" value="2"/>
</dbReference>
<keyword evidence="3" id="KW-0804">Transcription</keyword>
<dbReference type="EMBL" id="JARYMX010000003">
    <property type="protein sequence ID" value="KAJ9555798.1"/>
    <property type="molecule type" value="Genomic_DNA"/>
</dbReference>
<proteinExistence type="predicted"/>